<dbReference type="InterPro" id="IPR013766">
    <property type="entry name" value="Thioredoxin_domain"/>
</dbReference>
<dbReference type="NCBIfam" id="TIGR00365">
    <property type="entry name" value="Grx4 family monothiol glutaredoxin"/>
    <property type="match status" value="2"/>
</dbReference>
<dbReference type="InterPro" id="IPR002109">
    <property type="entry name" value="Glutaredoxin"/>
</dbReference>
<evidence type="ECO:0000313" key="7">
    <source>
        <dbReference type="EMBL" id="CAD8782493.1"/>
    </source>
</evidence>
<evidence type="ECO:0000256" key="4">
    <source>
        <dbReference type="ARBA" id="ARBA00023014"/>
    </source>
</evidence>
<reference evidence="7" key="1">
    <citation type="submission" date="2021-01" db="EMBL/GenBank/DDBJ databases">
        <authorList>
            <person name="Corre E."/>
            <person name="Pelletier E."/>
            <person name="Niang G."/>
            <person name="Scheremetjew M."/>
            <person name="Finn R."/>
            <person name="Kale V."/>
            <person name="Holt S."/>
            <person name="Cochrane G."/>
            <person name="Meng A."/>
            <person name="Brown T."/>
            <person name="Cohen L."/>
        </authorList>
    </citation>
    <scope>NUCLEOTIDE SEQUENCE</scope>
    <source>
        <strain evidence="7">SAG 63-3</strain>
    </source>
</reference>
<dbReference type="Pfam" id="PF00462">
    <property type="entry name" value="Glutaredoxin"/>
    <property type="match status" value="2"/>
</dbReference>
<accession>A0A7S0VBN1</accession>
<organism evidence="7">
    <name type="scientific">Polytomella parva</name>
    <dbReference type="NCBI Taxonomy" id="51329"/>
    <lineage>
        <taxon>Eukaryota</taxon>
        <taxon>Viridiplantae</taxon>
        <taxon>Chlorophyta</taxon>
        <taxon>core chlorophytes</taxon>
        <taxon>Chlorophyceae</taxon>
        <taxon>CS clade</taxon>
        <taxon>Chlamydomonadales</taxon>
        <taxon>Chlamydomonadaceae</taxon>
        <taxon>Polytomella</taxon>
    </lineage>
</organism>
<dbReference type="InterPro" id="IPR004480">
    <property type="entry name" value="Monothiol_GRX-rel"/>
</dbReference>
<keyword evidence="2" id="KW-0479">Metal-binding</keyword>
<dbReference type="EMBL" id="HBFM01024781">
    <property type="protein sequence ID" value="CAD8782493.1"/>
    <property type="molecule type" value="Transcribed_RNA"/>
</dbReference>
<dbReference type="FunFam" id="3.40.30.10:FF:000012">
    <property type="entry name" value="Monothiol glutaredoxin"/>
    <property type="match status" value="1"/>
</dbReference>
<feature type="domain" description="Glutaredoxin" evidence="6">
    <location>
        <begin position="236"/>
        <end position="300"/>
    </location>
</feature>
<dbReference type="GO" id="GO:0005634">
    <property type="term" value="C:nucleus"/>
    <property type="evidence" value="ECO:0007669"/>
    <property type="project" value="TreeGrafter"/>
</dbReference>
<dbReference type="InterPro" id="IPR036249">
    <property type="entry name" value="Thioredoxin-like_sf"/>
</dbReference>
<dbReference type="PANTHER" id="PTHR10293">
    <property type="entry name" value="GLUTAREDOXIN FAMILY MEMBER"/>
    <property type="match status" value="1"/>
</dbReference>
<dbReference type="SUPFAM" id="SSF52833">
    <property type="entry name" value="Thioredoxin-like"/>
    <property type="match status" value="3"/>
</dbReference>
<evidence type="ECO:0000256" key="3">
    <source>
        <dbReference type="ARBA" id="ARBA00023004"/>
    </source>
</evidence>
<sequence length="326" mass="35908">MVVIKDIVNRNALSQTFESNKLVVLFFWAEWSEPCKALQVVAEALSNKFSIDVLKVEAEKVEDVSSDFNITVVPSFIILKGSKELDRVDGADPASLTQKLSAAVAKYPSVSPLDRVRSLVEGNDVLLAMKGSATAPRCGFSRRVVACLLAEDVKFVSVDILQDEELRTAFKEFASWPTYPQLYVKGEFVGGCDIVEEMAANGELKELLKLKLGPESFNKPKDIMAHVKSLVESAPVMLFMKGSPELPRCGFSGRVVSALKDTGIPFKTFDILSDQEVRENLKKFANWPTYPQLYVKGELVGGCDIITELSAAGELTITIEDMLKTK</sequence>
<dbReference type="GO" id="GO:0005829">
    <property type="term" value="C:cytosol"/>
    <property type="evidence" value="ECO:0007669"/>
    <property type="project" value="TreeGrafter"/>
</dbReference>
<keyword evidence="4" id="KW-0411">Iron-sulfur</keyword>
<feature type="domain" description="Glutaredoxin" evidence="6">
    <location>
        <begin position="125"/>
        <end position="189"/>
    </location>
</feature>
<dbReference type="Gene3D" id="3.40.30.10">
    <property type="entry name" value="Glutaredoxin"/>
    <property type="match status" value="3"/>
</dbReference>
<dbReference type="AlphaFoldDB" id="A0A7S0VBN1"/>
<name>A0A7S0VBN1_9CHLO</name>
<comment type="similarity">
    <text evidence="1">Belongs to the glutaredoxin family. CGFS subfamily.</text>
</comment>
<proteinExistence type="inferred from homology"/>
<keyword evidence="3" id="KW-0408">Iron</keyword>
<evidence type="ECO:0000256" key="1">
    <source>
        <dbReference type="ARBA" id="ARBA00008983"/>
    </source>
</evidence>
<dbReference type="PROSITE" id="PS51354">
    <property type="entry name" value="GLUTAREDOXIN_2"/>
    <property type="match status" value="2"/>
</dbReference>
<dbReference type="GO" id="GO:0006879">
    <property type="term" value="P:intracellular iron ion homeostasis"/>
    <property type="evidence" value="ECO:0007669"/>
    <property type="project" value="TreeGrafter"/>
</dbReference>
<dbReference type="GO" id="GO:0051536">
    <property type="term" value="F:iron-sulfur cluster binding"/>
    <property type="evidence" value="ECO:0007669"/>
    <property type="project" value="UniProtKB-KW"/>
</dbReference>
<evidence type="ECO:0008006" key="8">
    <source>
        <dbReference type="Google" id="ProtNLM"/>
    </source>
</evidence>
<dbReference type="InterPro" id="IPR033658">
    <property type="entry name" value="GRX_PICOT-like"/>
</dbReference>
<dbReference type="GO" id="GO:0046872">
    <property type="term" value="F:metal ion binding"/>
    <property type="evidence" value="ECO:0007669"/>
    <property type="project" value="UniProtKB-KW"/>
</dbReference>
<dbReference type="CDD" id="cd03028">
    <property type="entry name" value="GRX_PICOT_like"/>
    <property type="match status" value="2"/>
</dbReference>
<feature type="domain" description="Thioredoxin" evidence="5">
    <location>
        <begin position="16"/>
        <end position="100"/>
    </location>
</feature>
<dbReference type="PANTHER" id="PTHR10293:SF73">
    <property type="entry name" value="GLUTAREDOXIN-3"/>
    <property type="match status" value="1"/>
</dbReference>
<evidence type="ECO:0000259" key="6">
    <source>
        <dbReference type="Pfam" id="PF00462"/>
    </source>
</evidence>
<evidence type="ECO:0000256" key="2">
    <source>
        <dbReference type="ARBA" id="ARBA00022723"/>
    </source>
</evidence>
<protein>
    <recommendedName>
        <fullName evidence="8">Glutaredoxin</fullName>
    </recommendedName>
</protein>
<dbReference type="Pfam" id="PF00085">
    <property type="entry name" value="Thioredoxin"/>
    <property type="match status" value="1"/>
</dbReference>
<evidence type="ECO:0000259" key="5">
    <source>
        <dbReference type="Pfam" id="PF00085"/>
    </source>
</evidence>
<gene>
    <name evidence="7" type="ORF">PPAR00522_LOCUS16076</name>
</gene>